<dbReference type="PANTHER" id="PTHR34203:SF15">
    <property type="entry name" value="SLL1173 PROTEIN"/>
    <property type="match status" value="1"/>
</dbReference>
<feature type="domain" description="Methyltransferase FkbM" evidence="1">
    <location>
        <begin position="137"/>
        <end position="284"/>
    </location>
</feature>
<dbReference type="InterPro" id="IPR006342">
    <property type="entry name" value="FkbM_mtfrase"/>
</dbReference>
<proteinExistence type="predicted"/>
<organism evidence="2 3">
    <name type="scientific">Tannerella sp. oral taxon BU063 isolate Cell 6/7/9</name>
    <dbReference type="NCBI Taxonomy" id="1411021"/>
    <lineage>
        <taxon>Bacteria</taxon>
        <taxon>Pseudomonadati</taxon>
        <taxon>Bacteroidota</taxon>
        <taxon>Bacteroidia</taxon>
        <taxon>Bacteroidales</taxon>
        <taxon>Tannerellaceae</taxon>
        <taxon>Tannerella</taxon>
    </lineage>
</organism>
<dbReference type="Pfam" id="PF05050">
    <property type="entry name" value="Methyltransf_21"/>
    <property type="match status" value="1"/>
</dbReference>
<dbReference type="NCBIfam" id="TIGR01444">
    <property type="entry name" value="fkbM_fam"/>
    <property type="match status" value="1"/>
</dbReference>
<dbReference type="PATRIC" id="fig|1411021.3.peg.193"/>
<dbReference type="SUPFAM" id="SSF53335">
    <property type="entry name" value="S-adenosyl-L-methionine-dependent methyltransferases"/>
    <property type="match status" value="1"/>
</dbReference>
<keyword evidence="3" id="KW-1185">Reference proteome</keyword>
<dbReference type="Gene3D" id="3.40.50.150">
    <property type="entry name" value="Vaccinia Virus protein VP39"/>
    <property type="match status" value="1"/>
</dbReference>
<comment type="caution">
    <text evidence="2">The sequence shown here is derived from an EMBL/GenBank/DDBJ whole genome shotgun (WGS) entry which is preliminary data.</text>
</comment>
<dbReference type="PANTHER" id="PTHR34203">
    <property type="entry name" value="METHYLTRANSFERASE, FKBM FAMILY PROTEIN"/>
    <property type="match status" value="1"/>
</dbReference>
<dbReference type="Proteomes" id="UP000018874">
    <property type="component" value="Unassembled WGS sequence"/>
</dbReference>
<dbReference type="AlphaFoldDB" id="W2CW56"/>
<evidence type="ECO:0000313" key="2">
    <source>
        <dbReference type="EMBL" id="ETK10756.1"/>
    </source>
</evidence>
<sequence>MKLLSNTWNGYTRLKWTKAEAVCYFLRRMAEKTKIAHPFFEERLRRAKHQSVMRYFDPEERCFNFNGAKIPDISHDPEKLDVLRHVYEDVLLFSCHYGENYHRHLVEKLDKSMVEGPYGYTDGVFDVTVKPGDIVIDAGAWIGDFSAYAASKRATCYAFEPTDSTYTWLCETARLNSPYIIPVKSGLGDKKEELQINICDQNSGSNSLVSEKFDIQRQVVYTDRYETVQITTLDAFVEANDIKKIDYIKSDIEGFERNLLKGAQQTLRRLAPKLAICTYHFPDDPQVLESLILEANPNYTVVHLRHKLFAAAVKKQ</sequence>
<evidence type="ECO:0000313" key="3">
    <source>
        <dbReference type="Proteomes" id="UP000018874"/>
    </source>
</evidence>
<accession>W2CW56</accession>
<protein>
    <recommendedName>
        <fullName evidence="1">Methyltransferase FkbM domain-containing protein</fullName>
    </recommendedName>
</protein>
<dbReference type="InterPro" id="IPR052514">
    <property type="entry name" value="SAM-dependent_MTase"/>
</dbReference>
<dbReference type="EMBL" id="AYYD01000624">
    <property type="protein sequence ID" value="ETK10756.1"/>
    <property type="molecule type" value="Genomic_DNA"/>
</dbReference>
<name>W2CW56_9BACT</name>
<gene>
    <name evidence="2" type="ORF">T231_03215</name>
</gene>
<evidence type="ECO:0000259" key="1">
    <source>
        <dbReference type="Pfam" id="PF05050"/>
    </source>
</evidence>
<reference evidence="2 3" key="1">
    <citation type="submission" date="2013-11" db="EMBL/GenBank/DDBJ databases">
        <title>Single cell genomics of uncultured Tannerella BU063 (oral taxon 286).</title>
        <authorList>
            <person name="Beall C.J."/>
            <person name="Campbell A.G."/>
            <person name="Griffen A.L."/>
            <person name="Podar M."/>
            <person name="Leys E.J."/>
        </authorList>
    </citation>
    <scope>NUCLEOTIDE SEQUENCE [LARGE SCALE GENOMIC DNA]</scope>
    <source>
        <strain evidence="2">Cell 6/7/9</strain>
    </source>
</reference>
<dbReference type="InterPro" id="IPR029063">
    <property type="entry name" value="SAM-dependent_MTases_sf"/>
</dbReference>